<reference evidence="2" key="2">
    <citation type="submission" date="2025-08" db="UniProtKB">
        <authorList>
            <consortium name="Ensembl"/>
        </authorList>
    </citation>
    <scope>IDENTIFICATION</scope>
</reference>
<dbReference type="GeneTree" id="ENSGT00390000014089"/>
<feature type="transmembrane region" description="Helical" evidence="1">
    <location>
        <begin position="113"/>
        <end position="134"/>
    </location>
</feature>
<keyword evidence="1" id="KW-0812">Transmembrane</keyword>
<feature type="transmembrane region" description="Helical" evidence="1">
    <location>
        <begin position="77"/>
        <end position="101"/>
    </location>
</feature>
<feature type="transmembrane region" description="Helical" evidence="1">
    <location>
        <begin position="12"/>
        <end position="31"/>
    </location>
</feature>
<gene>
    <name evidence="2" type="primary">TMEM140</name>
</gene>
<evidence type="ECO:0000313" key="3">
    <source>
        <dbReference type="Proteomes" id="UP000472272"/>
    </source>
</evidence>
<dbReference type="InterPro" id="IPR028038">
    <property type="entry name" value="TM140"/>
</dbReference>
<dbReference type="PANTHER" id="PTHR16103:SF0">
    <property type="entry name" value="TRANSMEMBRANE PROTEIN 140"/>
    <property type="match status" value="1"/>
</dbReference>
<reference evidence="2 3" key="1">
    <citation type="journal article" date="2019" name="Proc. Natl. Acad. Sci. U.S.A.">
        <title>Regulatory changes in pterin and carotenoid genes underlie balanced color polymorphisms in the wall lizard.</title>
        <authorList>
            <person name="Andrade P."/>
            <person name="Pinho C."/>
            <person name="Perez I de Lanuza G."/>
            <person name="Afonso S."/>
            <person name="Brejcha J."/>
            <person name="Rubin C.J."/>
            <person name="Wallerman O."/>
            <person name="Pereira P."/>
            <person name="Sabatino S.J."/>
            <person name="Bellati A."/>
            <person name="Pellitteri-Rosa D."/>
            <person name="Bosakova Z."/>
            <person name="Bunikis I."/>
            <person name="Carretero M.A."/>
            <person name="Feiner N."/>
            <person name="Marsik P."/>
            <person name="Pauperio F."/>
            <person name="Salvi D."/>
            <person name="Soler L."/>
            <person name="While G.M."/>
            <person name="Uller T."/>
            <person name="Font E."/>
            <person name="Andersson L."/>
            <person name="Carneiro M."/>
        </authorList>
    </citation>
    <scope>NUCLEOTIDE SEQUENCE</scope>
</reference>
<sequence>THSSRWCPCLFYLNNLLLAIGYVALLLYALIWKAGNIVDASTKKIGFYNFCWWDQEAEKLECFKNLEKVGINSVALVLSRICVYSTPVLCLFVATTVLQALCLKDRDGFKLACILLAIGSLMLPVGLALFIFHSEPWIRVSEFGEVFVALAGFLPGIPNAVVDLKDKWIL</sequence>
<dbReference type="AlphaFoldDB" id="A0A670J4F6"/>
<keyword evidence="1" id="KW-0472">Membrane</keyword>
<name>A0A670J4F6_PODMU</name>
<dbReference type="PANTHER" id="PTHR16103">
    <property type="entry name" value="TRANSMEMBRANE PROTEIN 140"/>
    <property type="match status" value="1"/>
</dbReference>
<keyword evidence="3" id="KW-1185">Reference proteome</keyword>
<dbReference type="OMA" id="FYALVWE"/>
<protein>
    <submittedName>
        <fullName evidence="2">Transmembrane protein 140</fullName>
    </submittedName>
</protein>
<dbReference type="Proteomes" id="UP000472272">
    <property type="component" value="Chromosome 10"/>
</dbReference>
<reference evidence="2" key="3">
    <citation type="submission" date="2025-09" db="UniProtKB">
        <authorList>
            <consortium name="Ensembl"/>
        </authorList>
    </citation>
    <scope>IDENTIFICATION</scope>
</reference>
<proteinExistence type="predicted"/>
<feature type="transmembrane region" description="Helical" evidence="1">
    <location>
        <begin position="146"/>
        <end position="164"/>
    </location>
</feature>
<evidence type="ECO:0000256" key="1">
    <source>
        <dbReference type="SAM" id="Phobius"/>
    </source>
</evidence>
<organism evidence="2 3">
    <name type="scientific">Podarcis muralis</name>
    <name type="common">Wall lizard</name>
    <name type="synonym">Lacerta muralis</name>
    <dbReference type="NCBI Taxonomy" id="64176"/>
    <lineage>
        <taxon>Eukaryota</taxon>
        <taxon>Metazoa</taxon>
        <taxon>Chordata</taxon>
        <taxon>Craniata</taxon>
        <taxon>Vertebrata</taxon>
        <taxon>Euteleostomi</taxon>
        <taxon>Lepidosauria</taxon>
        <taxon>Squamata</taxon>
        <taxon>Bifurcata</taxon>
        <taxon>Unidentata</taxon>
        <taxon>Episquamata</taxon>
        <taxon>Laterata</taxon>
        <taxon>Lacertibaenia</taxon>
        <taxon>Lacertidae</taxon>
        <taxon>Podarcis</taxon>
    </lineage>
</organism>
<accession>A0A670J4F6</accession>
<dbReference type="Pfam" id="PF14985">
    <property type="entry name" value="TM140"/>
    <property type="match status" value="1"/>
</dbReference>
<keyword evidence="1" id="KW-1133">Transmembrane helix</keyword>
<dbReference type="Ensembl" id="ENSPMRT00000019341.1">
    <property type="protein sequence ID" value="ENSPMRP00000018182.1"/>
    <property type="gene ID" value="ENSPMRG00000011972.1"/>
</dbReference>
<evidence type="ECO:0000313" key="2">
    <source>
        <dbReference type="Ensembl" id="ENSPMRP00000018182.1"/>
    </source>
</evidence>